<reference evidence="1 2" key="1">
    <citation type="submission" date="2021-11" db="EMBL/GenBank/DDBJ databases">
        <title>Genomic of Niabella pedocola.</title>
        <authorList>
            <person name="Wu T."/>
        </authorList>
    </citation>
    <scope>NUCLEOTIDE SEQUENCE [LARGE SCALE GENOMIC DNA]</scope>
    <source>
        <strain evidence="1 2">JCM 31011</strain>
    </source>
</reference>
<proteinExistence type="predicted"/>
<evidence type="ECO:0000313" key="1">
    <source>
        <dbReference type="EMBL" id="MCD2422184.1"/>
    </source>
</evidence>
<organism evidence="1 2">
    <name type="scientific">Niabella pedocola</name>
    <dbReference type="NCBI Taxonomy" id="1752077"/>
    <lineage>
        <taxon>Bacteria</taxon>
        <taxon>Pseudomonadati</taxon>
        <taxon>Bacteroidota</taxon>
        <taxon>Chitinophagia</taxon>
        <taxon>Chitinophagales</taxon>
        <taxon>Chitinophagaceae</taxon>
        <taxon>Niabella</taxon>
    </lineage>
</organism>
<dbReference type="EMBL" id="JAJNEC010000004">
    <property type="protein sequence ID" value="MCD2422184.1"/>
    <property type="molecule type" value="Genomic_DNA"/>
</dbReference>
<name>A0ABS8PM47_9BACT</name>
<dbReference type="Proteomes" id="UP001199816">
    <property type="component" value="Unassembled WGS sequence"/>
</dbReference>
<keyword evidence="2" id="KW-1185">Reference proteome</keyword>
<gene>
    <name evidence="1" type="ORF">LQ567_05380</name>
</gene>
<dbReference type="RefSeq" id="WP_231003087.1">
    <property type="nucleotide sequence ID" value="NZ_JAJNEC010000004.1"/>
</dbReference>
<accession>A0ABS8PM47</accession>
<comment type="caution">
    <text evidence="1">The sequence shown here is derived from an EMBL/GenBank/DDBJ whole genome shotgun (WGS) entry which is preliminary data.</text>
</comment>
<evidence type="ECO:0000313" key="2">
    <source>
        <dbReference type="Proteomes" id="UP001199816"/>
    </source>
</evidence>
<sequence>MHAICATFAAVLQKLVATILLFAFFGQSFNQYWYYLDYLVEKKEYVKRCENKALPQLHCNGKCQLMKKIREQQEKDRGPAPELKLAAKSDLIPPSVAFNLAPLKTKEATRIFLARTIGAPVDRPSALFRPPDALPHSS</sequence>
<protein>
    <submittedName>
        <fullName evidence="1">Uncharacterized protein</fullName>
    </submittedName>
</protein>